<dbReference type="Pfam" id="PF13368">
    <property type="entry name" value="Toprim_C_rpt"/>
    <property type="match status" value="3"/>
</dbReference>
<feature type="site" description="Interaction with DNA" evidence="8">
    <location>
        <position position="155"/>
    </location>
</feature>
<dbReference type="EC" id="5.6.2.1" evidence="8"/>
<dbReference type="OrthoDB" id="9804262at2"/>
<evidence type="ECO:0000256" key="8">
    <source>
        <dbReference type="HAMAP-Rule" id="MF_00952"/>
    </source>
</evidence>
<dbReference type="SUPFAM" id="SSF56712">
    <property type="entry name" value="Prokaryotic type I DNA topoisomerase"/>
    <property type="match status" value="1"/>
</dbReference>
<evidence type="ECO:0000256" key="6">
    <source>
        <dbReference type="ARBA" id="ARBA00023125"/>
    </source>
</evidence>
<dbReference type="GO" id="GO:0006265">
    <property type="term" value="P:DNA topological change"/>
    <property type="evidence" value="ECO:0007669"/>
    <property type="project" value="UniProtKB-UniRule"/>
</dbReference>
<dbReference type="PROSITE" id="PS50880">
    <property type="entry name" value="TOPRIM"/>
    <property type="match status" value="1"/>
</dbReference>
<dbReference type="Pfam" id="PF01751">
    <property type="entry name" value="Toprim"/>
    <property type="match status" value="1"/>
</dbReference>
<evidence type="ECO:0000313" key="12">
    <source>
        <dbReference type="EMBL" id="SNS16500.1"/>
    </source>
</evidence>
<dbReference type="CDD" id="cd03363">
    <property type="entry name" value="TOPRIM_TopoIA_TopoI"/>
    <property type="match status" value="1"/>
</dbReference>
<feature type="site" description="Interaction with DNA" evidence="8">
    <location>
        <position position="139"/>
    </location>
</feature>
<dbReference type="RefSeq" id="WP_089317862.1">
    <property type="nucleotide sequence ID" value="NZ_FZOQ01000002.1"/>
</dbReference>
<gene>
    <name evidence="8" type="primary">topA</name>
    <name evidence="12" type="ORF">SAMN06296052_102404</name>
</gene>
<feature type="region of interest" description="Interaction with DNA" evidence="8">
    <location>
        <begin position="163"/>
        <end position="168"/>
    </location>
</feature>
<dbReference type="PRINTS" id="PR00417">
    <property type="entry name" value="PRTPISMRASEI"/>
</dbReference>
<dbReference type="Gene3D" id="2.70.20.10">
    <property type="entry name" value="Topoisomerase I, domain 3"/>
    <property type="match status" value="1"/>
</dbReference>
<dbReference type="GO" id="GO:0003917">
    <property type="term" value="F:DNA topoisomerase type I (single strand cut, ATP-independent) activity"/>
    <property type="evidence" value="ECO:0007669"/>
    <property type="project" value="UniProtKB-UniRule"/>
</dbReference>
<dbReference type="InterPro" id="IPR034149">
    <property type="entry name" value="TOPRIM_TopoI"/>
</dbReference>
<feature type="compositionally biased region" description="Basic residues" evidence="9">
    <location>
        <begin position="802"/>
        <end position="815"/>
    </location>
</feature>
<dbReference type="PROSITE" id="PS52039">
    <property type="entry name" value="TOPO_IA_2"/>
    <property type="match status" value="1"/>
</dbReference>
<dbReference type="AlphaFoldDB" id="A0A239C8R6"/>
<dbReference type="Gene3D" id="1.10.460.10">
    <property type="entry name" value="Topoisomerase I, domain 2"/>
    <property type="match status" value="2"/>
</dbReference>
<feature type="site" description="Interaction with DNA" evidence="8">
    <location>
        <position position="285"/>
    </location>
</feature>
<dbReference type="PANTHER" id="PTHR42785:SF1">
    <property type="entry name" value="DNA TOPOISOMERASE"/>
    <property type="match status" value="1"/>
</dbReference>
<dbReference type="PANTHER" id="PTHR42785">
    <property type="entry name" value="DNA TOPOISOMERASE, TYPE IA, CORE"/>
    <property type="match status" value="1"/>
</dbReference>
<name>A0A239C8R6_9BACT</name>
<dbReference type="InterPro" id="IPR013825">
    <property type="entry name" value="Topo_IA_cen_sub2"/>
</dbReference>
<evidence type="ECO:0000256" key="5">
    <source>
        <dbReference type="ARBA" id="ARBA00023029"/>
    </source>
</evidence>
<dbReference type="InterPro" id="IPR013824">
    <property type="entry name" value="Topo_IA_cen_sub1"/>
</dbReference>
<keyword evidence="6 8" id="KW-0238">DNA-binding</keyword>
<dbReference type="HAMAP" id="MF_00952">
    <property type="entry name" value="Topoisom_1_prok"/>
    <property type="match status" value="1"/>
</dbReference>
<dbReference type="EMBL" id="FZOQ01000002">
    <property type="protein sequence ID" value="SNS16500.1"/>
    <property type="molecule type" value="Genomic_DNA"/>
</dbReference>
<evidence type="ECO:0000313" key="13">
    <source>
        <dbReference type="Proteomes" id="UP000198432"/>
    </source>
</evidence>
<feature type="site" description="Interaction with DNA" evidence="8">
    <location>
        <position position="140"/>
    </location>
</feature>
<evidence type="ECO:0000256" key="7">
    <source>
        <dbReference type="ARBA" id="ARBA00023235"/>
    </source>
</evidence>
<dbReference type="GO" id="GO:0046872">
    <property type="term" value="F:metal ion binding"/>
    <property type="evidence" value="ECO:0007669"/>
    <property type="project" value="UniProtKB-KW"/>
</dbReference>
<keyword evidence="7 8" id="KW-0413">Isomerase</keyword>
<dbReference type="InterPro" id="IPR005733">
    <property type="entry name" value="TopoI_bac-type"/>
</dbReference>
<dbReference type="Gene3D" id="1.10.290.10">
    <property type="entry name" value="Topoisomerase I, domain 4"/>
    <property type="match status" value="1"/>
</dbReference>
<feature type="site" description="Interaction with DNA" evidence="8">
    <location>
        <position position="143"/>
    </location>
</feature>
<dbReference type="Gene3D" id="3.40.50.140">
    <property type="match status" value="1"/>
</dbReference>
<comment type="catalytic activity">
    <reaction evidence="1 8">
        <text>ATP-independent breakage of single-stranded DNA, followed by passage and rejoining.</text>
        <dbReference type="EC" id="5.6.2.1"/>
    </reaction>
</comment>
<feature type="region of interest" description="Disordered" evidence="9">
    <location>
        <begin position="763"/>
        <end position="815"/>
    </location>
</feature>
<dbReference type="InterPro" id="IPR013826">
    <property type="entry name" value="Topo_IA_cen_sub3"/>
</dbReference>
<dbReference type="SMART" id="SM00437">
    <property type="entry name" value="TOP1Ac"/>
    <property type="match status" value="1"/>
</dbReference>
<organism evidence="12 13">
    <name type="scientific">Pontibacter ummariensis</name>
    <dbReference type="NCBI Taxonomy" id="1610492"/>
    <lineage>
        <taxon>Bacteria</taxon>
        <taxon>Pseudomonadati</taxon>
        <taxon>Bacteroidota</taxon>
        <taxon>Cytophagia</taxon>
        <taxon>Cytophagales</taxon>
        <taxon>Hymenobacteraceae</taxon>
        <taxon>Pontibacter</taxon>
    </lineage>
</organism>
<feature type="compositionally biased region" description="Basic and acidic residues" evidence="9">
    <location>
        <begin position="777"/>
        <end position="786"/>
    </location>
</feature>
<dbReference type="CDD" id="cd00186">
    <property type="entry name" value="TOP1Ac"/>
    <property type="match status" value="1"/>
</dbReference>
<evidence type="ECO:0000259" key="10">
    <source>
        <dbReference type="PROSITE" id="PS50880"/>
    </source>
</evidence>
<evidence type="ECO:0000259" key="11">
    <source>
        <dbReference type="PROSITE" id="PS52039"/>
    </source>
</evidence>
<keyword evidence="3" id="KW-0479">Metal-binding</keyword>
<dbReference type="PROSITE" id="PS00396">
    <property type="entry name" value="TOPO_IA_1"/>
    <property type="match status" value="1"/>
</dbReference>
<keyword evidence="5 8" id="KW-0799">Topoisomerase</keyword>
<evidence type="ECO:0000256" key="4">
    <source>
        <dbReference type="ARBA" id="ARBA00022842"/>
    </source>
</evidence>
<dbReference type="GO" id="GO:0003677">
    <property type="term" value="F:DNA binding"/>
    <property type="evidence" value="ECO:0007669"/>
    <property type="project" value="UniProtKB-KW"/>
</dbReference>
<dbReference type="InterPro" id="IPR006171">
    <property type="entry name" value="TOPRIM_dom"/>
</dbReference>
<dbReference type="InterPro" id="IPR003602">
    <property type="entry name" value="Topo_IA_DNA-bd_dom"/>
</dbReference>
<evidence type="ECO:0000256" key="9">
    <source>
        <dbReference type="SAM" id="MobiDB-lite"/>
    </source>
</evidence>
<sequence>MIKNLVIVESPAKAKTIEGYLGKDFVVKSSFGHVRDLPKGNNAIDVEHGFKPTYVVSSDKKEVVSQLRKLAKEAEMVWLASDDDREGEAISWHLTEALNLNDQKTRRIVFREITKNAILNAISTPRGIDMDLVNAQQARRILDRLVGFELSPVLWKKIKTGLSAGRVQSVAVRLVVEREREIERFNAESSFRITANFDVEGRTLEAELPSKFKTEEEAQAFLQACIGADYTIENLEKKPLKRSPAPPFTTSTLQQEASRKLYFSVAQTMTVAQRLYEAGKISYMRTDSVNLSDEAIQGATREIQSSFGEKFVKTRRFKTKSASAQEAHEAIRPTDFSQMVASSDRNEQRLYELIWKRAIASQMADAEIEKTTVTIGVSTQPEQKLQATGEVIKFEGFLKVYIESKDDDEDGADEDVKGMLPPLRIGQQINLRQMLATQRFTRPAARYTEASLVKKLEEMGIGRPSTYAPTISTIQKRGYVEKDTREGKERSYKVLTLKDGSVDSQTKTEITGAEKAKLFPTDMAMVVNDFLVDHFPNVIDYSFTARVEAEFDEIAQGQKEWENMLDQFYQKFHQRIESSENISRADVSGARELGTDPATGKTIIAKLGRFGPYVQLGEENEETGEKPVYASLRKGQFIETITLEDALELFKLPRVVGAYEDKDMTAAIGRFGPYIRHNSKFYSLPKHLDPLQVTEQEAIELIEAKRKADAEKLIKSFPENEEVQVLNGRYGPYIVVGKKNVKIPKGKEPAELTLQECLDLAEATPEKKGRGGFKKAAAADKAEKKPAAKKPAAKGKTAAKATTKKAPAKKKPASK</sequence>
<keyword evidence="4" id="KW-0460">Magnesium</keyword>
<comment type="subunit">
    <text evidence="8">Monomer.</text>
</comment>
<dbReference type="InterPro" id="IPR025589">
    <property type="entry name" value="Toprim_C_rpt"/>
</dbReference>
<comment type="function">
    <text evidence="8">Releases the supercoiling and torsional tension of DNA, which is introduced during the DNA replication and transcription, by transiently cleaving and rejoining one strand of the DNA duplex. Introduces a single-strand break via transesterification at a target site in duplex DNA. The scissile phosphodiester is attacked by the catalytic tyrosine of the enzyme, resulting in the formation of a DNA-(5'-phosphotyrosyl)-enzyme intermediate and the expulsion of a 3'-OH DNA strand. The free DNA strand then undergoes passage around the unbroken strand, thus removing DNA supercoils. Finally, in the religation step, the DNA 3'-OH attacks the covalent intermediate to expel the active-site tyrosine and restore the DNA phosphodiester backbone.</text>
</comment>
<feature type="domain" description="Toprim" evidence="10">
    <location>
        <begin position="3"/>
        <end position="113"/>
    </location>
</feature>
<dbReference type="InterPro" id="IPR000380">
    <property type="entry name" value="Topo_IA"/>
</dbReference>
<feature type="active site" description="O-(5'-phospho-DNA)-tyrosine intermediate" evidence="8">
    <location>
        <position position="283"/>
    </location>
</feature>
<dbReference type="NCBIfam" id="TIGR01051">
    <property type="entry name" value="topA_bact"/>
    <property type="match status" value="1"/>
</dbReference>
<comment type="caution">
    <text evidence="8">Lacks conserved residue(s) required for the propagation of feature annotation.</text>
</comment>
<proteinExistence type="inferred from homology"/>
<dbReference type="SMART" id="SM00493">
    <property type="entry name" value="TOPRIM"/>
    <property type="match status" value="1"/>
</dbReference>
<dbReference type="InterPro" id="IPR023405">
    <property type="entry name" value="Topo_IA_core_domain"/>
</dbReference>
<dbReference type="Pfam" id="PF01131">
    <property type="entry name" value="Topoisom_bac"/>
    <property type="match status" value="1"/>
</dbReference>
<dbReference type="InterPro" id="IPR003601">
    <property type="entry name" value="Topo_IA_2"/>
</dbReference>
<reference evidence="13" key="1">
    <citation type="submission" date="2017-06" db="EMBL/GenBank/DDBJ databases">
        <authorList>
            <person name="Varghese N."/>
            <person name="Submissions S."/>
        </authorList>
    </citation>
    <scope>NUCLEOTIDE SEQUENCE [LARGE SCALE GENOMIC DNA]</scope>
    <source>
        <strain evidence="13">NKM1</strain>
    </source>
</reference>
<evidence type="ECO:0000256" key="1">
    <source>
        <dbReference type="ARBA" id="ARBA00000213"/>
    </source>
</evidence>
<dbReference type="InterPro" id="IPR013497">
    <property type="entry name" value="Topo_IA_cen"/>
</dbReference>
<evidence type="ECO:0000256" key="2">
    <source>
        <dbReference type="ARBA" id="ARBA00009446"/>
    </source>
</evidence>
<accession>A0A239C8R6</accession>
<feature type="site" description="Interaction with DNA" evidence="8">
    <location>
        <position position="33"/>
    </location>
</feature>
<keyword evidence="13" id="KW-1185">Reference proteome</keyword>
<feature type="site" description="Interaction with DNA" evidence="8">
    <location>
        <position position="477"/>
    </location>
</feature>
<comment type="similarity">
    <text evidence="2 8">Belongs to the type IA topoisomerase family.</text>
</comment>
<dbReference type="InterPro" id="IPR023406">
    <property type="entry name" value="Topo_IA_AS"/>
</dbReference>
<protein>
    <recommendedName>
        <fullName evidence="8">DNA topoisomerase 1</fullName>
        <ecNumber evidence="8">5.6.2.1</ecNumber>
    </recommendedName>
    <alternativeName>
        <fullName evidence="8">DNA topoisomerase I</fullName>
    </alternativeName>
</protein>
<dbReference type="SMART" id="SM00436">
    <property type="entry name" value="TOP1Bc"/>
    <property type="match status" value="1"/>
</dbReference>
<evidence type="ECO:0000256" key="3">
    <source>
        <dbReference type="ARBA" id="ARBA00022723"/>
    </source>
</evidence>
<feature type="domain" description="Topo IA-type catalytic" evidence="11">
    <location>
        <begin position="129"/>
        <end position="576"/>
    </location>
</feature>
<dbReference type="InterPro" id="IPR028612">
    <property type="entry name" value="Topoisom_1_IA"/>
</dbReference>
<dbReference type="Proteomes" id="UP000198432">
    <property type="component" value="Unassembled WGS sequence"/>
</dbReference>